<name>A0A518CQP2_9PLAN</name>
<accession>A0A518CQP2</accession>
<organism evidence="1 2">
    <name type="scientific">Polystyrenella longa</name>
    <dbReference type="NCBI Taxonomy" id="2528007"/>
    <lineage>
        <taxon>Bacteria</taxon>
        <taxon>Pseudomonadati</taxon>
        <taxon>Planctomycetota</taxon>
        <taxon>Planctomycetia</taxon>
        <taxon>Planctomycetales</taxon>
        <taxon>Planctomycetaceae</taxon>
        <taxon>Polystyrenella</taxon>
    </lineage>
</organism>
<evidence type="ECO:0000313" key="1">
    <source>
        <dbReference type="EMBL" id="QDU81546.1"/>
    </source>
</evidence>
<dbReference type="RefSeq" id="WP_144996980.1">
    <property type="nucleotide sequence ID" value="NZ_CP036281.1"/>
</dbReference>
<proteinExistence type="predicted"/>
<evidence type="ECO:0000313" key="2">
    <source>
        <dbReference type="Proteomes" id="UP000317178"/>
    </source>
</evidence>
<dbReference type="KEGG" id="plon:Pla110_32880"/>
<gene>
    <name evidence="1" type="ORF">Pla110_32880</name>
</gene>
<sequence length="128" mass="13503">MALLFNNTGESLALAIMVNKTAAANLTYHLYSNDKTPSETDVLTDYTEASAAGYSAITTTGASWDTTSVSGSASYAQQTFTFTTDETVYGYFVKKGTTMLFSERFSGAPFSIPTSGGTVAVTPKITAD</sequence>
<dbReference type="Proteomes" id="UP000317178">
    <property type="component" value="Chromosome"/>
</dbReference>
<dbReference type="EMBL" id="CP036281">
    <property type="protein sequence ID" value="QDU81546.1"/>
    <property type="molecule type" value="Genomic_DNA"/>
</dbReference>
<reference evidence="1 2" key="1">
    <citation type="submission" date="2019-02" db="EMBL/GenBank/DDBJ databases">
        <title>Deep-cultivation of Planctomycetes and their phenomic and genomic characterization uncovers novel biology.</title>
        <authorList>
            <person name="Wiegand S."/>
            <person name="Jogler M."/>
            <person name="Boedeker C."/>
            <person name="Pinto D."/>
            <person name="Vollmers J."/>
            <person name="Rivas-Marin E."/>
            <person name="Kohn T."/>
            <person name="Peeters S.H."/>
            <person name="Heuer A."/>
            <person name="Rast P."/>
            <person name="Oberbeckmann S."/>
            <person name="Bunk B."/>
            <person name="Jeske O."/>
            <person name="Meyerdierks A."/>
            <person name="Storesund J.E."/>
            <person name="Kallscheuer N."/>
            <person name="Luecker S."/>
            <person name="Lage O.M."/>
            <person name="Pohl T."/>
            <person name="Merkel B.J."/>
            <person name="Hornburger P."/>
            <person name="Mueller R.-W."/>
            <person name="Bruemmer F."/>
            <person name="Labrenz M."/>
            <person name="Spormann A.M."/>
            <person name="Op den Camp H."/>
            <person name="Overmann J."/>
            <person name="Amann R."/>
            <person name="Jetten M.S.M."/>
            <person name="Mascher T."/>
            <person name="Medema M.H."/>
            <person name="Devos D.P."/>
            <person name="Kaster A.-K."/>
            <person name="Ovreas L."/>
            <person name="Rohde M."/>
            <person name="Galperin M.Y."/>
            <person name="Jogler C."/>
        </authorList>
    </citation>
    <scope>NUCLEOTIDE SEQUENCE [LARGE SCALE GENOMIC DNA]</scope>
    <source>
        <strain evidence="1 2">Pla110</strain>
    </source>
</reference>
<protein>
    <submittedName>
        <fullName evidence="1">Uncharacterized protein</fullName>
    </submittedName>
</protein>
<keyword evidence="2" id="KW-1185">Reference proteome</keyword>
<dbReference type="AlphaFoldDB" id="A0A518CQP2"/>
<dbReference type="OrthoDB" id="9255826at2"/>